<dbReference type="EMBL" id="CAOJ01019371">
    <property type="protein sequence ID" value="CCO38226.1"/>
    <property type="molecule type" value="Genomic_DNA"/>
</dbReference>
<sequence>MQAKANEKKLDLLLVDTSDRRISHVLTDHIFDTKKVNGQEATLLYLEMGYNLVVPGNHDLKNSDVVKFT</sequence>
<organism evidence="1 2">
    <name type="scientific">Thanatephorus cucumeris (strain AG1-IB / isolate 7/3/14)</name>
    <name type="common">Lettuce bottom rot fungus</name>
    <name type="synonym">Rhizoctonia solani</name>
    <dbReference type="NCBI Taxonomy" id="1108050"/>
    <lineage>
        <taxon>Eukaryota</taxon>
        <taxon>Fungi</taxon>
        <taxon>Dikarya</taxon>
        <taxon>Basidiomycota</taxon>
        <taxon>Agaricomycotina</taxon>
        <taxon>Agaricomycetes</taxon>
        <taxon>Cantharellales</taxon>
        <taxon>Ceratobasidiaceae</taxon>
        <taxon>Rhizoctonia</taxon>
        <taxon>Rhizoctonia solani AG-1</taxon>
    </lineage>
</organism>
<name>M5CFG9_THACB</name>
<gene>
    <name evidence="1" type="ORF">BN14_12394</name>
</gene>
<reference evidence="1 2" key="1">
    <citation type="journal article" date="2013" name="J. Biotechnol.">
        <title>Establishment and interpretation of the genome sequence of the phytopathogenic fungus Rhizoctonia solani AG1-IB isolate 7/3/14.</title>
        <authorList>
            <person name="Wibberg D.W."/>
            <person name="Jelonek L.J."/>
            <person name="Rupp O.R."/>
            <person name="Hennig M.H."/>
            <person name="Eikmeyer F.E."/>
            <person name="Goesmann A.G."/>
            <person name="Hartmann A.H."/>
            <person name="Borriss R.B."/>
            <person name="Grosch R.G."/>
            <person name="Puehler A.P."/>
            <person name="Schlueter A.S."/>
        </authorList>
    </citation>
    <scope>NUCLEOTIDE SEQUENCE [LARGE SCALE GENOMIC DNA]</scope>
    <source>
        <strain evidence="2">AG1-IB / isolate 7/3/14</strain>
    </source>
</reference>
<comment type="caution">
    <text evidence="1">The sequence shown here is derived from an EMBL/GenBank/DDBJ whole genome shotgun (WGS) entry which is preliminary data.</text>
</comment>
<evidence type="ECO:0000313" key="2">
    <source>
        <dbReference type="Proteomes" id="UP000012065"/>
    </source>
</evidence>
<dbReference type="InterPro" id="IPR029052">
    <property type="entry name" value="Metallo-depent_PP-like"/>
</dbReference>
<dbReference type="Gene3D" id="3.60.21.10">
    <property type="match status" value="1"/>
</dbReference>
<dbReference type="Proteomes" id="UP000012065">
    <property type="component" value="Unassembled WGS sequence"/>
</dbReference>
<accession>M5CFG9</accession>
<protein>
    <recommendedName>
        <fullName evidence="3">Calcineurin-like phosphoesterase domain-containing protein</fullName>
    </recommendedName>
</protein>
<evidence type="ECO:0008006" key="3">
    <source>
        <dbReference type="Google" id="ProtNLM"/>
    </source>
</evidence>
<proteinExistence type="predicted"/>
<dbReference type="AlphaFoldDB" id="M5CFG9"/>
<dbReference type="HOGENOM" id="CLU_2777672_0_0_1"/>
<evidence type="ECO:0000313" key="1">
    <source>
        <dbReference type="EMBL" id="CCO38226.1"/>
    </source>
</evidence>